<dbReference type="Gene3D" id="1.10.10.10">
    <property type="entry name" value="Winged helix-like DNA-binding domain superfamily/Winged helix DNA-binding domain"/>
    <property type="match status" value="1"/>
</dbReference>
<feature type="domain" description="HTH luxR-type" evidence="5">
    <location>
        <begin position="140"/>
        <end position="205"/>
    </location>
</feature>
<name>A0A6P2BUT4_9ACTN</name>
<dbReference type="Proteomes" id="UP000460272">
    <property type="component" value="Unassembled WGS sequence"/>
</dbReference>
<gene>
    <name evidence="7" type="ORF">EAS64_20580</name>
</gene>
<evidence type="ECO:0000256" key="3">
    <source>
        <dbReference type="PROSITE-ProRule" id="PRU00169"/>
    </source>
</evidence>
<proteinExistence type="predicted"/>
<protein>
    <submittedName>
        <fullName evidence="7">DNA-binding response regulator</fullName>
    </submittedName>
</protein>
<dbReference type="PANTHER" id="PTHR45566">
    <property type="entry name" value="HTH-TYPE TRANSCRIPTIONAL REGULATOR YHJB-RELATED"/>
    <property type="match status" value="1"/>
</dbReference>
<dbReference type="CDD" id="cd17535">
    <property type="entry name" value="REC_NarL-like"/>
    <property type="match status" value="1"/>
</dbReference>
<comment type="caution">
    <text evidence="7">The sequence shown here is derived from an EMBL/GenBank/DDBJ whole genome shotgun (WGS) entry which is preliminary data.</text>
</comment>
<evidence type="ECO:0000313" key="7">
    <source>
        <dbReference type="EMBL" id="TVZ02879.1"/>
    </source>
</evidence>
<feature type="modified residue" description="4-aspartylphosphate" evidence="3">
    <location>
        <position position="52"/>
    </location>
</feature>
<dbReference type="AlphaFoldDB" id="A0A6P2BUT4"/>
<evidence type="ECO:0000256" key="2">
    <source>
        <dbReference type="ARBA" id="ARBA00023125"/>
    </source>
</evidence>
<evidence type="ECO:0000256" key="1">
    <source>
        <dbReference type="ARBA" id="ARBA00022553"/>
    </source>
</evidence>
<evidence type="ECO:0000313" key="8">
    <source>
        <dbReference type="Proteomes" id="UP000460272"/>
    </source>
</evidence>
<dbReference type="InterPro" id="IPR011006">
    <property type="entry name" value="CheY-like_superfamily"/>
</dbReference>
<dbReference type="CDD" id="cd06170">
    <property type="entry name" value="LuxR_C_like"/>
    <property type="match status" value="1"/>
</dbReference>
<dbReference type="InterPro" id="IPR001789">
    <property type="entry name" value="Sig_transdc_resp-reg_receiver"/>
</dbReference>
<dbReference type="RefSeq" id="WP_145855117.1">
    <property type="nucleotide sequence ID" value="NZ_RPFW01000004.1"/>
</dbReference>
<dbReference type="GO" id="GO:0000160">
    <property type="term" value="P:phosphorelay signal transduction system"/>
    <property type="evidence" value="ECO:0007669"/>
    <property type="project" value="InterPro"/>
</dbReference>
<feature type="region of interest" description="Disordered" evidence="4">
    <location>
        <begin position="200"/>
        <end position="224"/>
    </location>
</feature>
<organism evidence="7 8">
    <name type="scientific">Trebonia kvetii</name>
    <dbReference type="NCBI Taxonomy" id="2480626"/>
    <lineage>
        <taxon>Bacteria</taxon>
        <taxon>Bacillati</taxon>
        <taxon>Actinomycetota</taxon>
        <taxon>Actinomycetes</taxon>
        <taxon>Streptosporangiales</taxon>
        <taxon>Treboniaceae</taxon>
        <taxon>Trebonia</taxon>
    </lineage>
</organism>
<dbReference type="PANTHER" id="PTHR45566:SF2">
    <property type="entry name" value="NARL SUBFAMILY"/>
    <property type="match status" value="1"/>
</dbReference>
<sequence>MRLVLCDSNRIFSEALASMLHARGHQVLAITTSAREGIAAVVANRPDACLLDLRFSDGNGLDVARAMRRSFPETKIVVFSCMSEPSVMSEAKEIGVAGFLRKDQKPEAITGALEVISVGRMAFDLGSSSRPSRRTMPSPTDEIMRNLTPRERQVLQRIVAGQSTGQMAREMNVAMSTLRSHIGRVLNKLGAQSQVQAAAIASRGSGSNGFRHGSGPLSRVTAGR</sequence>
<dbReference type="Pfam" id="PF00196">
    <property type="entry name" value="GerE"/>
    <property type="match status" value="1"/>
</dbReference>
<dbReference type="EMBL" id="RPFW01000004">
    <property type="protein sequence ID" value="TVZ02879.1"/>
    <property type="molecule type" value="Genomic_DNA"/>
</dbReference>
<dbReference type="PRINTS" id="PR00038">
    <property type="entry name" value="HTHLUXR"/>
</dbReference>
<keyword evidence="8" id="KW-1185">Reference proteome</keyword>
<keyword evidence="2 7" id="KW-0238">DNA-binding</keyword>
<dbReference type="PROSITE" id="PS50043">
    <property type="entry name" value="HTH_LUXR_2"/>
    <property type="match status" value="1"/>
</dbReference>
<dbReference type="InterPro" id="IPR058245">
    <property type="entry name" value="NreC/VraR/RcsB-like_REC"/>
</dbReference>
<dbReference type="SMART" id="SM00421">
    <property type="entry name" value="HTH_LUXR"/>
    <property type="match status" value="1"/>
</dbReference>
<reference evidence="7 8" key="1">
    <citation type="submission" date="2018-11" db="EMBL/GenBank/DDBJ databases">
        <title>Trebonia kvetii gen.nov., sp.nov., a novel acidophilic actinobacterium, and proposal of the new actinobacterial family Treboniaceae fam. nov.</title>
        <authorList>
            <person name="Rapoport D."/>
            <person name="Sagova-Mareckova M."/>
            <person name="Sedlacek I."/>
            <person name="Provaznik J."/>
            <person name="Kralova S."/>
            <person name="Pavlinic D."/>
            <person name="Benes V."/>
            <person name="Kopecky J."/>
        </authorList>
    </citation>
    <scope>NUCLEOTIDE SEQUENCE [LARGE SCALE GENOMIC DNA]</scope>
    <source>
        <strain evidence="7 8">15Tr583</strain>
    </source>
</reference>
<keyword evidence="1 3" id="KW-0597">Phosphoprotein</keyword>
<dbReference type="PROSITE" id="PS50110">
    <property type="entry name" value="RESPONSE_REGULATORY"/>
    <property type="match status" value="1"/>
</dbReference>
<dbReference type="Gene3D" id="3.40.50.2300">
    <property type="match status" value="1"/>
</dbReference>
<evidence type="ECO:0000259" key="5">
    <source>
        <dbReference type="PROSITE" id="PS50043"/>
    </source>
</evidence>
<dbReference type="GO" id="GO:0003677">
    <property type="term" value="F:DNA binding"/>
    <property type="evidence" value="ECO:0007669"/>
    <property type="project" value="UniProtKB-KW"/>
</dbReference>
<evidence type="ECO:0000259" key="6">
    <source>
        <dbReference type="PROSITE" id="PS50110"/>
    </source>
</evidence>
<dbReference type="SMART" id="SM00448">
    <property type="entry name" value="REC"/>
    <property type="match status" value="1"/>
</dbReference>
<dbReference type="SUPFAM" id="SSF46894">
    <property type="entry name" value="C-terminal effector domain of the bipartite response regulators"/>
    <property type="match status" value="1"/>
</dbReference>
<dbReference type="InterPro" id="IPR000792">
    <property type="entry name" value="Tscrpt_reg_LuxR_C"/>
</dbReference>
<accession>A0A6P2BUT4</accession>
<evidence type="ECO:0000256" key="4">
    <source>
        <dbReference type="SAM" id="MobiDB-lite"/>
    </source>
</evidence>
<dbReference type="OrthoDB" id="9808843at2"/>
<dbReference type="GO" id="GO:0006355">
    <property type="term" value="P:regulation of DNA-templated transcription"/>
    <property type="evidence" value="ECO:0007669"/>
    <property type="project" value="InterPro"/>
</dbReference>
<dbReference type="InterPro" id="IPR016032">
    <property type="entry name" value="Sig_transdc_resp-reg_C-effctor"/>
</dbReference>
<feature type="domain" description="Response regulatory" evidence="6">
    <location>
        <begin position="2"/>
        <end position="117"/>
    </location>
</feature>
<dbReference type="Pfam" id="PF00072">
    <property type="entry name" value="Response_reg"/>
    <property type="match status" value="1"/>
</dbReference>
<dbReference type="InterPro" id="IPR051015">
    <property type="entry name" value="EvgA-like"/>
</dbReference>
<dbReference type="SUPFAM" id="SSF52172">
    <property type="entry name" value="CheY-like"/>
    <property type="match status" value="1"/>
</dbReference>
<dbReference type="InterPro" id="IPR036388">
    <property type="entry name" value="WH-like_DNA-bd_sf"/>
</dbReference>